<evidence type="ECO:0000313" key="4">
    <source>
        <dbReference type="EMBL" id="KAF2875325.1"/>
    </source>
</evidence>
<dbReference type="Gene3D" id="3.90.25.10">
    <property type="entry name" value="UDP-galactose 4-epimerase, domain 1"/>
    <property type="match status" value="1"/>
</dbReference>
<dbReference type="Proteomes" id="UP000481861">
    <property type="component" value="Unassembled WGS sequence"/>
</dbReference>
<dbReference type="GO" id="GO:0005634">
    <property type="term" value="C:nucleus"/>
    <property type="evidence" value="ECO:0007669"/>
    <property type="project" value="TreeGrafter"/>
</dbReference>
<evidence type="ECO:0000259" key="3">
    <source>
        <dbReference type="Pfam" id="PF05368"/>
    </source>
</evidence>
<proteinExistence type="inferred from homology"/>
<dbReference type="InterPro" id="IPR008030">
    <property type="entry name" value="NmrA-like"/>
</dbReference>
<protein>
    <recommendedName>
        <fullName evidence="3">NmrA-like domain-containing protein</fullName>
    </recommendedName>
</protein>
<name>A0A7C8MUI9_9PLEO</name>
<dbReference type="SUPFAM" id="SSF51735">
    <property type="entry name" value="NAD(P)-binding Rossmann-fold domains"/>
    <property type="match status" value="1"/>
</dbReference>
<dbReference type="Gene3D" id="3.40.50.720">
    <property type="entry name" value="NAD(P)-binding Rossmann-like Domain"/>
    <property type="match status" value="1"/>
</dbReference>
<accession>A0A7C8MUI9</accession>
<dbReference type="InterPro" id="IPR036291">
    <property type="entry name" value="NAD(P)-bd_dom_sf"/>
</dbReference>
<feature type="domain" description="NmrA-like" evidence="3">
    <location>
        <begin position="3"/>
        <end position="320"/>
    </location>
</feature>
<keyword evidence="2" id="KW-0521">NADP</keyword>
<dbReference type="PANTHER" id="PTHR42748:SF26">
    <property type="entry name" value="NMRA-LIKE DOMAIN-CONTAINING PROTEIN"/>
    <property type="match status" value="1"/>
</dbReference>
<dbReference type="InterPro" id="IPR051164">
    <property type="entry name" value="NmrA-like_oxidored"/>
</dbReference>
<dbReference type="PANTHER" id="PTHR42748">
    <property type="entry name" value="NITROGEN METABOLITE REPRESSION PROTEIN NMRA FAMILY MEMBER"/>
    <property type="match status" value="1"/>
</dbReference>
<dbReference type="OrthoDB" id="3358371at2759"/>
<dbReference type="AlphaFoldDB" id="A0A7C8MUI9"/>
<evidence type="ECO:0000256" key="1">
    <source>
        <dbReference type="ARBA" id="ARBA00006328"/>
    </source>
</evidence>
<gene>
    <name evidence="4" type="ORF">BDV95DRAFT_313939</name>
</gene>
<organism evidence="4 5">
    <name type="scientific">Massariosphaeria phaeospora</name>
    <dbReference type="NCBI Taxonomy" id="100035"/>
    <lineage>
        <taxon>Eukaryota</taxon>
        <taxon>Fungi</taxon>
        <taxon>Dikarya</taxon>
        <taxon>Ascomycota</taxon>
        <taxon>Pezizomycotina</taxon>
        <taxon>Dothideomycetes</taxon>
        <taxon>Pleosporomycetidae</taxon>
        <taxon>Pleosporales</taxon>
        <taxon>Pleosporales incertae sedis</taxon>
        <taxon>Massariosphaeria</taxon>
    </lineage>
</organism>
<dbReference type="CDD" id="cd05251">
    <property type="entry name" value="NmrA_like_SDR_a"/>
    <property type="match status" value="1"/>
</dbReference>
<evidence type="ECO:0000256" key="2">
    <source>
        <dbReference type="ARBA" id="ARBA00022857"/>
    </source>
</evidence>
<evidence type="ECO:0000313" key="5">
    <source>
        <dbReference type="Proteomes" id="UP000481861"/>
    </source>
</evidence>
<keyword evidence="5" id="KW-1185">Reference proteome</keyword>
<comment type="similarity">
    <text evidence="1">Belongs to the NmrA-type oxidoreductase family.</text>
</comment>
<dbReference type="Pfam" id="PF05368">
    <property type="entry name" value="NmrA"/>
    <property type="match status" value="1"/>
</dbReference>
<dbReference type="EMBL" id="JAADJZ010000005">
    <property type="protein sequence ID" value="KAF2875325.1"/>
    <property type="molecule type" value="Genomic_DNA"/>
</dbReference>
<sequence>MSNKLIVVVGITGNQGGSVAETFLTHPDWKIRGITRDISKPAAQHWTTRGVEMVAADLDNPSSLTSAFTGATAIFGTTDFVTLFSAPETLAAAQARGITPNEIGEERERTQAINLVDAAATALPTLQRFVLSTLSDTKGWSKGKITFNLHFDGKWAAVQHLKSKHAGLWAKTSLLQIGLYASNWKQGANVPRKVGEGVYKVGLPMSGDAKFPMMDVNRDTGPLTQALTLVPPGKNLMGAGALLSWNEWCAIWSRVHGVTCTFEQQDRKVLEDAMPYFGRELADMFQYIDEFGYDGGDPTTIYPWDLDVAGGVKVTGMEEYIRSEDWSAVLQG</sequence>
<reference evidence="4 5" key="1">
    <citation type="submission" date="2020-01" db="EMBL/GenBank/DDBJ databases">
        <authorList>
            <consortium name="DOE Joint Genome Institute"/>
            <person name="Haridas S."/>
            <person name="Albert R."/>
            <person name="Binder M."/>
            <person name="Bloem J."/>
            <person name="Labutti K."/>
            <person name="Salamov A."/>
            <person name="Andreopoulos B."/>
            <person name="Baker S.E."/>
            <person name="Barry K."/>
            <person name="Bills G."/>
            <person name="Bluhm B.H."/>
            <person name="Cannon C."/>
            <person name="Castanera R."/>
            <person name="Culley D.E."/>
            <person name="Daum C."/>
            <person name="Ezra D."/>
            <person name="Gonzalez J.B."/>
            <person name="Henrissat B."/>
            <person name="Kuo A."/>
            <person name="Liang C."/>
            <person name="Lipzen A."/>
            <person name="Lutzoni F."/>
            <person name="Magnuson J."/>
            <person name="Mondo S."/>
            <person name="Nolan M."/>
            <person name="Ohm R."/>
            <person name="Pangilinan J."/>
            <person name="Park H.-J.H."/>
            <person name="Ramirez L."/>
            <person name="Alfaro M."/>
            <person name="Sun H."/>
            <person name="Tritt A."/>
            <person name="Yoshinaga Y."/>
            <person name="Zwiers L.-H.L."/>
            <person name="Turgeon B.G."/>
            <person name="Goodwin S.B."/>
            <person name="Spatafora J.W."/>
            <person name="Crous P.W."/>
            <person name="Grigoriev I.V."/>
        </authorList>
    </citation>
    <scope>NUCLEOTIDE SEQUENCE [LARGE SCALE GENOMIC DNA]</scope>
    <source>
        <strain evidence="4 5">CBS 611.86</strain>
    </source>
</reference>
<comment type="caution">
    <text evidence="4">The sequence shown here is derived from an EMBL/GenBank/DDBJ whole genome shotgun (WGS) entry which is preliminary data.</text>
</comment>